<keyword evidence="5" id="KW-1185">Reference proteome</keyword>
<comment type="caution">
    <text evidence="4">The sequence shown here is derived from an EMBL/GenBank/DDBJ whole genome shotgun (WGS) entry which is preliminary data.</text>
</comment>
<name>A0A198GDN0_9GAMM</name>
<dbReference type="GO" id="GO:0005737">
    <property type="term" value="C:cytoplasm"/>
    <property type="evidence" value="ECO:0007669"/>
    <property type="project" value="InterPro"/>
</dbReference>
<evidence type="ECO:0000256" key="2">
    <source>
        <dbReference type="ARBA" id="ARBA00023016"/>
    </source>
</evidence>
<keyword evidence="1" id="KW-0963">Cytoplasm</keyword>
<dbReference type="OrthoDB" id="6455697at2"/>
<keyword evidence="2" id="KW-0346">Stress response</keyword>
<dbReference type="RefSeq" id="WP_066747380.1">
    <property type="nucleotide sequence ID" value="NZ_LXEN01000034.1"/>
</dbReference>
<evidence type="ECO:0000313" key="5">
    <source>
        <dbReference type="Proteomes" id="UP000094023"/>
    </source>
</evidence>
<evidence type="ECO:0000313" key="4">
    <source>
        <dbReference type="EMBL" id="OAT35020.1"/>
    </source>
</evidence>
<accession>A0A198GDN0</accession>
<evidence type="ECO:0000256" key="1">
    <source>
        <dbReference type="ARBA" id="ARBA00022490"/>
    </source>
</evidence>
<reference evidence="4 5" key="1">
    <citation type="submission" date="2016-04" db="EMBL/GenBank/DDBJ databases">
        <title>ATOL: Assembling a taxonomically balanced genome-scale reconstruction of the evolutionary history of the Enterobacteriaceae.</title>
        <authorList>
            <person name="Plunkett G.III."/>
            <person name="Neeno-Eckwall E.C."/>
            <person name="Glasner J.D."/>
            <person name="Perna N.T."/>
        </authorList>
    </citation>
    <scope>NUCLEOTIDE SEQUENCE [LARGE SCALE GENOMIC DNA]</scope>
    <source>
        <strain evidence="4 5">ATCC 19692</strain>
    </source>
</reference>
<dbReference type="InterPro" id="IPR019732">
    <property type="entry name" value="SigmaS_Anti-adapt_IraP"/>
</dbReference>
<dbReference type="EMBL" id="LXEN01000034">
    <property type="protein sequence ID" value="OAT35020.1"/>
    <property type="molecule type" value="Genomic_DNA"/>
</dbReference>
<dbReference type="AlphaFoldDB" id="A0A198GDN0"/>
<dbReference type="Proteomes" id="UP000094023">
    <property type="component" value="Unassembled WGS sequence"/>
</dbReference>
<proteinExistence type="predicted"/>
<gene>
    <name evidence="4" type="ORF">M983_0790</name>
</gene>
<protein>
    <submittedName>
        <fullName evidence="4">Uncharacterized protein</fullName>
    </submittedName>
</protein>
<keyword evidence="3" id="KW-0175">Coiled coil</keyword>
<dbReference type="Pfam" id="PF10796">
    <property type="entry name" value="Anti-adapt_IraP"/>
    <property type="match status" value="1"/>
</dbReference>
<evidence type="ECO:0000256" key="3">
    <source>
        <dbReference type="ARBA" id="ARBA00023054"/>
    </source>
</evidence>
<sequence>MDKHFKEIECEIAALKIVIKSLLTTLNDKQRRDMLGNISLLIEDTSSKYPQFNEIINLTDQYVKKMIQS</sequence>
<organism evidence="4 5">
    <name type="scientific">Proteus myxofaciens ATCC 19692</name>
    <dbReference type="NCBI Taxonomy" id="1354337"/>
    <lineage>
        <taxon>Bacteria</taxon>
        <taxon>Pseudomonadati</taxon>
        <taxon>Pseudomonadota</taxon>
        <taxon>Gammaproteobacteria</taxon>
        <taxon>Enterobacterales</taxon>
        <taxon>Morganellaceae</taxon>
        <taxon>Proteus</taxon>
    </lineage>
</organism>